<dbReference type="AlphaFoldDB" id="A0A2K9NME9"/>
<dbReference type="InterPro" id="IPR050154">
    <property type="entry name" value="UbiB_kinase"/>
</dbReference>
<dbReference type="GO" id="GO:0004672">
    <property type="term" value="F:protein kinase activity"/>
    <property type="evidence" value="ECO:0007669"/>
    <property type="project" value="InterPro"/>
</dbReference>
<dbReference type="GO" id="GO:0005524">
    <property type="term" value="F:ATP binding"/>
    <property type="evidence" value="ECO:0007669"/>
    <property type="project" value="InterPro"/>
</dbReference>
<protein>
    <submittedName>
        <fullName evidence="2">Uncharacterized protein</fullName>
    </submittedName>
</protein>
<sequence length="571" mass="65166">MDLIKAGIGISKTIRNVGRLQEIVMVFARHGFDEFITKNTTNKIPNFVLPKSKKTITEELADKSEKDWNQVLGFRLRKCFEELGPAFIKFGQLLSSRDDLFHPSFLEEMRMLRDKVKPVEFEDVRSSIERAVGKKVEEAFSSFQKEAIGTASIGVVYKAVLHDGTPVVIKVRRPGIEKEIETDFSILMFLAIQAERVSKELKYLGISRVVNDFALTLHRELNFHVEALNCERLRKNIEKHDDQKMYYIPKVFKEYSTEDVLVIEELIGIPFSDNEAILSRKSEVIPKMEYGVRLFLKTFLKDGFFHADLHGGNFFYLEDGKIGLIDFGLMGSLSKSGRHHFIAIIYAILSYNYENLVYEFLDVAEYETIPDTDALIRDVRESLSPFVGLSVKQTNFSDLLAVVLSTLKKHQIYLPREWYIIFRALITLDGVGKQLGIDLNIFGILEGDIEEIIESTFSKDELLEEAAWAARDLTSTMRVLPRHIKWFLRDFAKKGYAIEVKNTGYEKEFNAAVGAITFTGFALVASVMFFSGIFIIGAKDISHWSQIPTGSWIMWSMGILLFSSGIASLRR</sequence>
<gene>
    <name evidence="2" type="ORF">C0V70_00890</name>
</gene>
<organism evidence="2 3">
    <name type="scientific">Bacteriovorax stolpii</name>
    <name type="common">Bdellovibrio stolpii</name>
    <dbReference type="NCBI Taxonomy" id="960"/>
    <lineage>
        <taxon>Bacteria</taxon>
        <taxon>Pseudomonadati</taxon>
        <taxon>Bdellovibrionota</taxon>
        <taxon>Bacteriovoracia</taxon>
        <taxon>Bacteriovoracales</taxon>
        <taxon>Bacteriovoracaceae</taxon>
        <taxon>Bacteriovorax</taxon>
    </lineage>
</organism>
<dbReference type="Pfam" id="PF03109">
    <property type="entry name" value="ABC1"/>
    <property type="match status" value="1"/>
</dbReference>
<dbReference type="SUPFAM" id="SSF56112">
    <property type="entry name" value="Protein kinase-like (PK-like)"/>
    <property type="match status" value="1"/>
</dbReference>
<dbReference type="KEGG" id="bsto:C0V70_00890"/>
<accession>A0A2K9NME9</accession>
<evidence type="ECO:0000313" key="2">
    <source>
        <dbReference type="EMBL" id="AUN96686.1"/>
    </source>
</evidence>
<dbReference type="CDD" id="cd05121">
    <property type="entry name" value="ABC1_ADCK3-like"/>
    <property type="match status" value="1"/>
</dbReference>
<dbReference type="PANTHER" id="PTHR10566">
    <property type="entry name" value="CHAPERONE-ACTIVITY OF BC1 COMPLEX CABC1 -RELATED"/>
    <property type="match status" value="1"/>
</dbReference>
<dbReference type="Proteomes" id="UP000235584">
    <property type="component" value="Chromosome"/>
</dbReference>
<comment type="similarity">
    <text evidence="1">Belongs to the protein kinase superfamily. ADCK protein kinase family.</text>
</comment>
<evidence type="ECO:0000313" key="3">
    <source>
        <dbReference type="Proteomes" id="UP000235584"/>
    </source>
</evidence>
<proteinExistence type="inferred from homology"/>
<dbReference type="RefSeq" id="WP_102241981.1">
    <property type="nucleotide sequence ID" value="NZ_CP025704.1"/>
</dbReference>
<keyword evidence="3" id="KW-1185">Reference proteome</keyword>
<dbReference type="PROSITE" id="PS50011">
    <property type="entry name" value="PROTEIN_KINASE_DOM"/>
    <property type="match status" value="1"/>
</dbReference>
<dbReference type="InterPro" id="IPR011009">
    <property type="entry name" value="Kinase-like_dom_sf"/>
</dbReference>
<dbReference type="OrthoDB" id="5287958at2"/>
<dbReference type="InterPro" id="IPR004147">
    <property type="entry name" value="ABC1_dom"/>
</dbReference>
<name>A0A2K9NME9_BACTC</name>
<dbReference type="EMBL" id="CP025704">
    <property type="protein sequence ID" value="AUN96686.1"/>
    <property type="molecule type" value="Genomic_DNA"/>
</dbReference>
<reference evidence="2 3" key="1">
    <citation type="submission" date="2018-01" db="EMBL/GenBank/DDBJ databases">
        <title>Complete genome sequence of Bacteriovorax stolpii DSM12778.</title>
        <authorList>
            <person name="Tang B."/>
            <person name="Chang J."/>
        </authorList>
    </citation>
    <scope>NUCLEOTIDE SEQUENCE [LARGE SCALE GENOMIC DNA]</scope>
    <source>
        <strain evidence="2 3">DSM 12778</strain>
    </source>
</reference>
<evidence type="ECO:0000256" key="1">
    <source>
        <dbReference type="ARBA" id="ARBA00009670"/>
    </source>
</evidence>
<dbReference type="PANTHER" id="PTHR10566:SF113">
    <property type="entry name" value="PROTEIN ACTIVITY OF BC1 COMPLEX KINASE 7, CHLOROPLASTIC"/>
    <property type="match status" value="1"/>
</dbReference>
<dbReference type="InterPro" id="IPR000719">
    <property type="entry name" value="Prot_kinase_dom"/>
</dbReference>